<dbReference type="VEuPathDB" id="FungiDB:CJI96_0002173"/>
<dbReference type="Pfam" id="PF23556">
    <property type="entry name" value="TPR_Vps41"/>
    <property type="match status" value="1"/>
</dbReference>
<comment type="caution">
    <text evidence="5">The sequence shown here is derived from an EMBL/GenBank/DDBJ whole genome shotgun (WGS) entry which is preliminary data.</text>
</comment>
<keyword evidence="2" id="KW-0472">Membrane</keyword>
<dbReference type="PROSITE" id="PS50219">
    <property type="entry name" value="CNH"/>
    <property type="match status" value="1"/>
</dbReference>
<dbReference type="PANTHER" id="PTHR12894">
    <property type="entry name" value="CNH DOMAIN CONTAINING"/>
    <property type="match status" value="1"/>
</dbReference>
<evidence type="ECO:0000259" key="4">
    <source>
        <dbReference type="PROSITE" id="PS50219"/>
    </source>
</evidence>
<evidence type="ECO:0000313" key="6">
    <source>
        <dbReference type="Proteomes" id="UP000037122"/>
    </source>
</evidence>
<evidence type="ECO:0000256" key="2">
    <source>
        <dbReference type="ARBA" id="ARBA00023136"/>
    </source>
</evidence>
<dbReference type="AlphaFoldDB" id="A0A0L0NWB6"/>
<dbReference type="VEuPathDB" id="FungiDB:CJJ07_002672"/>
<evidence type="ECO:0000313" key="5">
    <source>
        <dbReference type="EMBL" id="KND98329.1"/>
    </source>
</evidence>
<dbReference type="VEuPathDB" id="FungiDB:CJI97_003713"/>
<dbReference type="InterPro" id="IPR019452">
    <property type="entry name" value="VPS39/TGF_beta_rcpt-assoc_1"/>
</dbReference>
<dbReference type="InterPro" id="IPR036322">
    <property type="entry name" value="WD40_repeat_dom_sf"/>
</dbReference>
<reference evidence="6" key="1">
    <citation type="journal article" date="2015" name="BMC Genomics">
        <title>Draft genome of a commonly misdiagnosed multidrug resistant pathogen Candida auris.</title>
        <authorList>
            <person name="Chatterjee S."/>
            <person name="Alampalli S.V."/>
            <person name="Nageshan R.K."/>
            <person name="Chettiar S.T."/>
            <person name="Joshi S."/>
            <person name="Tatu U.S."/>
        </authorList>
    </citation>
    <scope>NUCLEOTIDE SEQUENCE [LARGE SCALE GENOMIC DNA]</scope>
    <source>
        <strain evidence="6">6684</strain>
    </source>
</reference>
<feature type="domain" description="CNH" evidence="4">
    <location>
        <begin position="17"/>
        <end position="347"/>
    </location>
</feature>
<dbReference type="GO" id="GO:0034058">
    <property type="term" value="P:endosomal vesicle fusion"/>
    <property type="evidence" value="ECO:0007669"/>
    <property type="project" value="TreeGrafter"/>
</dbReference>
<gene>
    <name evidence="5" type="ORF">QG37_04859</name>
</gene>
<dbReference type="PANTHER" id="PTHR12894:SF49">
    <property type="entry name" value="VAM6_VPS39-LIKE PROTEIN"/>
    <property type="match status" value="1"/>
</dbReference>
<dbReference type="Pfam" id="PF10366">
    <property type="entry name" value="Vps39_1"/>
    <property type="match status" value="1"/>
</dbReference>
<dbReference type="Pfam" id="PF10367">
    <property type="entry name" value="zf-Vps39_C"/>
    <property type="match status" value="1"/>
</dbReference>
<dbReference type="VEuPathDB" id="FungiDB:QG37_04859"/>
<dbReference type="EMBL" id="LGST01000033">
    <property type="protein sequence ID" value="KND98329.1"/>
    <property type="molecule type" value="Genomic_DNA"/>
</dbReference>
<dbReference type="GO" id="GO:0000329">
    <property type="term" value="C:fungal-type vacuole membrane"/>
    <property type="evidence" value="ECO:0007669"/>
    <property type="project" value="TreeGrafter"/>
</dbReference>
<sequence>MNVDIMAPFNRLNFSGHAKVTALHFQDDKLFIGFSNGDVTIMRVSDNPESMKTPARSMRSFRSFTDIKGLFHDNELSLLYNMEKTFKNVSGALTPITDLSLIPLYKDGSRDVLMIGYSDTLHAYEWVGAHLNLINTFLDSKFYNQFKYVEAKSNRLVLLGAKKHLHIYQIKQKSRNIFDFILIKDLALRDKLRAIGAHHGHDVVFLGLTNSFATLDLDEPFALNALSTENSQIQSLSQSTSFSYFGISKTGPQIWIADMKHSTSLFVRDSQVGKVTFEGKSCIFGNTAIKLSTVPVNIAFLLPCFLLVLYYLKLEIIDIASGTVIQTFHHHMNNSSISLAVYEDVVIIGAGVNVFQFRVHPIKRQLTQFLSIRGSSSGARGYKDLRNDLRLVGLQRALTLVESLDSDDSLFFPLGLFEPSQKFKLLFLRGLYLEKAQVIFLLYAMYHEALVVIGSEWILPYKEILKLFPDFINGEMQIDQNRKDATKSTEDGKASSVFSNPIRRISVEDIEPSKQDSTNGADMEALVNLEALSRKSNSIITDDILKFNKAVGELIVFLTDQRRIYSIFLGSSNMMPTISWKGVEVTPLDLDQNLKEETMWDAIEDYAVFIDTTLFLCYFYTKPMLLGPLLRLPNNKCDSKVVNQYLLRDIHSHTKQSQTFIRELLDFYYGRGLHEEALEMLYDLAHDEVSHQADDYVRSPDLTISYLQKLDNDHLDLVCQHATWVLKSDQSKLIERASATFMNETYECESYDTTKVFEYFKTSIKDDDLAIRYLEWLLKESDVLQSPERSRQRSTFSTKLCLFYLKKLKAFEGPDEQFFEDENYKKLYAFVRDSTDYEPWTVLKNIPTSLDNFLRFTVFIYKRLGEHQKSVDVLFNQLSDLDSAIAYCSDLYDTPSDRQTGQDLLHKLLEDLLLHYEENIDSIAKLLSTQGSKMSISKTLLTLPGSYPMPKLEQFISDNLLFADDELITRMFTGQLYKVGSVKVQYDLLKEKAKSYKVVNGKEECEICHEPIGKSVICIDPNDKFSHYKCYQKIRD</sequence>
<evidence type="ECO:0000256" key="1">
    <source>
        <dbReference type="ARBA" id="ARBA00004184"/>
    </source>
</evidence>
<dbReference type="Proteomes" id="UP000037122">
    <property type="component" value="Unassembled WGS sequence"/>
</dbReference>
<dbReference type="InterPro" id="IPR019453">
    <property type="entry name" value="VPS39/TGFA1_Znf"/>
</dbReference>
<dbReference type="GO" id="GO:0006914">
    <property type="term" value="P:autophagy"/>
    <property type="evidence" value="ECO:0007669"/>
    <property type="project" value="TreeGrafter"/>
</dbReference>
<dbReference type="VEuPathDB" id="FungiDB:CJJ09_000465"/>
<organism evidence="5 6">
    <name type="scientific">Candidozyma auris</name>
    <name type="common">Yeast</name>
    <name type="synonym">Candida auris</name>
    <dbReference type="NCBI Taxonomy" id="498019"/>
    <lineage>
        <taxon>Eukaryota</taxon>
        <taxon>Fungi</taxon>
        <taxon>Dikarya</taxon>
        <taxon>Ascomycota</taxon>
        <taxon>Saccharomycotina</taxon>
        <taxon>Pichiomycetes</taxon>
        <taxon>Metschnikowiaceae</taxon>
        <taxon>Candidozyma</taxon>
    </lineage>
</organism>
<evidence type="ECO:0000256" key="3">
    <source>
        <dbReference type="ARBA" id="ARBA00038201"/>
    </source>
</evidence>
<dbReference type="VEuPathDB" id="FungiDB:B9J08_003639"/>
<comment type="similarity">
    <text evidence="3">Belongs to the VAM6/VPS39 family.</text>
</comment>
<dbReference type="InterPro" id="IPR032914">
    <property type="entry name" value="Vam6/VPS39/TRAP1"/>
</dbReference>
<dbReference type="SUPFAM" id="SSF50978">
    <property type="entry name" value="WD40 repeat-like"/>
    <property type="match status" value="1"/>
</dbReference>
<dbReference type="InterPro" id="IPR001180">
    <property type="entry name" value="CNH_dom"/>
</dbReference>
<protein>
    <recommendedName>
        <fullName evidence="4">CNH domain-containing protein</fullName>
    </recommendedName>
</protein>
<name>A0A0L0NWB6_CANAR</name>
<comment type="subcellular location">
    <subcellularLocation>
        <location evidence="1">Endomembrane system</location>
        <topology evidence="1">Peripheral membrane protein</topology>
    </subcellularLocation>
</comment>
<accession>A0A0L0NWB6</accession>
<dbReference type="GO" id="GO:0012505">
    <property type="term" value="C:endomembrane system"/>
    <property type="evidence" value="ECO:0007669"/>
    <property type="project" value="UniProtKB-SubCell"/>
</dbReference>
<proteinExistence type="inferred from homology"/>